<dbReference type="Pfam" id="PF03472">
    <property type="entry name" value="Autoind_bind"/>
    <property type="match status" value="1"/>
</dbReference>
<dbReference type="InterPro" id="IPR005143">
    <property type="entry name" value="TF_LuxR_autoind-bd_dom"/>
</dbReference>
<dbReference type="GO" id="GO:0006355">
    <property type="term" value="P:regulation of DNA-templated transcription"/>
    <property type="evidence" value="ECO:0007669"/>
    <property type="project" value="InterPro"/>
</dbReference>
<reference evidence="4 5" key="1">
    <citation type="submission" date="2020-10" db="EMBL/GenBank/DDBJ databases">
        <title>Complete genome sequence of a novel Pseudomonas fluorescens strain isolated from the flower of kumarahou (Pomaderris kumeraho).</title>
        <authorList>
            <person name="Summers M.C."/>
            <person name="Nowak V."/>
            <person name="Fairhurst M.J."/>
            <person name="Owen J.G."/>
            <person name="Gerth M.L."/>
            <person name="Patrick W.M."/>
        </authorList>
    </citation>
    <scope>NUCLEOTIDE SEQUENCE [LARGE SCALE GENOMIC DNA]</scope>
    <source>
        <strain evidence="4 5">KF1</strain>
    </source>
</reference>
<dbReference type="Proteomes" id="UP000593833">
    <property type="component" value="Chromosome"/>
</dbReference>
<dbReference type="PRINTS" id="PR00038">
    <property type="entry name" value="HTHLUXR"/>
</dbReference>
<dbReference type="CDD" id="cd06170">
    <property type="entry name" value="LuxR_C_like"/>
    <property type="match status" value="1"/>
</dbReference>
<dbReference type="SUPFAM" id="SSF46894">
    <property type="entry name" value="C-terminal effector domain of the bipartite response regulators"/>
    <property type="match status" value="1"/>
</dbReference>
<keyword evidence="1" id="KW-0805">Transcription regulation</keyword>
<accession>A0A1B3CQU6</accession>
<keyword evidence="3" id="KW-0804">Transcription</keyword>
<dbReference type="EMBL" id="CP063233">
    <property type="protein sequence ID" value="QOU07565.1"/>
    <property type="molecule type" value="Genomic_DNA"/>
</dbReference>
<gene>
    <name evidence="4" type="ORF">IM720_12825</name>
</gene>
<dbReference type="Pfam" id="PF00196">
    <property type="entry name" value="GerE"/>
    <property type="match status" value="1"/>
</dbReference>
<keyword evidence="2" id="KW-0238">DNA-binding</keyword>
<protein>
    <submittedName>
        <fullName evidence="4">Autoinducer binding domain-containing protein</fullName>
    </submittedName>
</protein>
<dbReference type="OrthoDB" id="9774661at2"/>
<dbReference type="PROSITE" id="PS00622">
    <property type="entry name" value="HTH_LUXR_1"/>
    <property type="match status" value="1"/>
</dbReference>
<name>A0A1B3CQU6_PSEFL</name>
<organism evidence="4 5">
    <name type="scientific">Pseudomonas fluorescens</name>
    <dbReference type="NCBI Taxonomy" id="294"/>
    <lineage>
        <taxon>Bacteria</taxon>
        <taxon>Pseudomonadati</taxon>
        <taxon>Pseudomonadota</taxon>
        <taxon>Gammaproteobacteria</taxon>
        <taxon>Pseudomonadales</taxon>
        <taxon>Pseudomonadaceae</taxon>
        <taxon>Pseudomonas</taxon>
    </lineage>
</organism>
<dbReference type="InterPro" id="IPR036693">
    <property type="entry name" value="TF_LuxR_autoind-bd_dom_sf"/>
</dbReference>
<dbReference type="InterPro" id="IPR036388">
    <property type="entry name" value="WH-like_DNA-bd_sf"/>
</dbReference>
<evidence type="ECO:0000256" key="2">
    <source>
        <dbReference type="ARBA" id="ARBA00023125"/>
    </source>
</evidence>
<dbReference type="SMART" id="SM00421">
    <property type="entry name" value="HTH_LUXR"/>
    <property type="match status" value="1"/>
</dbReference>
<dbReference type="Gene3D" id="3.30.450.80">
    <property type="entry name" value="Transcription factor LuxR-like, autoinducer-binding domain"/>
    <property type="match status" value="1"/>
</dbReference>
<evidence type="ECO:0000313" key="4">
    <source>
        <dbReference type="EMBL" id="QOU07565.1"/>
    </source>
</evidence>
<dbReference type="PANTHER" id="PTHR44688:SF16">
    <property type="entry name" value="DNA-BINDING TRANSCRIPTIONAL ACTIVATOR DEVR_DOSR"/>
    <property type="match status" value="1"/>
</dbReference>
<sequence length="252" mass="27601">MHTDLMTFSEQLAPLSSLDACLAHVLQVINPLGFKTLIYDYAPVPVSHEGALITPSVFKALNAPGDMHAQWCERGYYQIDPVQQCAARRTTPFAWSFSTDTHWNGALTEAHRPVAHYICDYGLSTGLTVPLHLPDGGFATLTAFVDGAPAEAEQHAQRNLGEMLVLAHTFQARASELLAPAERCCTHIHLTRRERECLQHSAKGLSAKGIAATLHRSEATVNLHLVAAARKLGARNRVEAVARGLHYRLVEV</sequence>
<dbReference type="InterPro" id="IPR000792">
    <property type="entry name" value="Tscrpt_reg_LuxR_C"/>
</dbReference>
<dbReference type="SUPFAM" id="SSF75516">
    <property type="entry name" value="Pheromone-binding domain of LuxR-like quorum-sensing transcription factors"/>
    <property type="match status" value="1"/>
</dbReference>
<evidence type="ECO:0000313" key="5">
    <source>
        <dbReference type="Proteomes" id="UP000593833"/>
    </source>
</evidence>
<dbReference type="Gene3D" id="1.10.10.10">
    <property type="entry name" value="Winged helix-like DNA-binding domain superfamily/Winged helix DNA-binding domain"/>
    <property type="match status" value="1"/>
</dbReference>
<dbReference type="RefSeq" id="WP_024074756.1">
    <property type="nucleotide sequence ID" value="NZ_CP015637.1"/>
</dbReference>
<dbReference type="GO" id="GO:0003677">
    <property type="term" value="F:DNA binding"/>
    <property type="evidence" value="ECO:0007669"/>
    <property type="project" value="UniProtKB-KW"/>
</dbReference>
<dbReference type="AlphaFoldDB" id="A0A1B3CQU6"/>
<dbReference type="PANTHER" id="PTHR44688">
    <property type="entry name" value="DNA-BINDING TRANSCRIPTIONAL ACTIVATOR DEVR_DOSR"/>
    <property type="match status" value="1"/>
</dbReference>
<evidence type="ECO:0000256" key="3">
    <source>
        <dbReference type="ARBA" id="ARBA00023163"/>
    </source>
</evidence>
<dbReference type="PROSITE" id="PS50043">
    <property type="entry name" value="HTH_LUXR_2"/>
    <property type="match status" value="1"/>
</dbReference>
<dbReference type="InterPro" id="IPR016032">
    <property type="entry name" value="Sig_transdc_resp-reg_C-effctor"/>
</dbReference>
<proteinExistence type="predicted"/>
<evidence type="ECO:0000256" key="1">
    <source>
        <dbReference type="ARBA" id="ARBA00023015"/>
    </source>
</evidence>